<keyword evidence="2" id="KW-1185">Reference proteome</keyword>
<gene>
    <name evidence="1" type="ORF">DFH01_07040</name>
</gene>
<accession>A0A317FKV4</accession>
<dbReference type="InterPro" id="IPR037481">
    <property type="entry name" value="LacX"/>
</dbReference>
<dbReference type="Proteomes" id="UP000245765">
    <property type="component" value="Unassembled WGS sequence"/>
</dbReference>
<dbReference type="Pfam" id="PF01263">
    <property type="entry name" value="Aldose_epim"/>
    <property type="match status" value="1"/>
</dbReference>
<dbReference type="SUPFAM" id="SSF74650">
    <property type="entry name" value="Galactose mutarotase-like"/>
    <property type="match status" value="1"/>
</dbReference>
<dbReference type="GO" id="GO:0005975">
    <property type="term" value="P:carbohydrate metabolic process"/>
    <property type="evidence" value="ECO:0007669"/>
    <property type="project" value="InterPro"/>
</dbReference>
<organism evidence="1 2">
    <name type="scientific">Falsiroseomonas bella</name>
    <dbReference type="NCBI Taxonomy" id="2184016"/>
    <lineage>
        <taxon>Bacteria</taxon>
        <taxon>Pseudomonadati</taxon>
        <taxon>Pseudomonadota</taxon>
        <taxon>Alphaproteobacteria</taxon>
        <taxon>Acetobacterales</taxon>
        <taxon>Roseomonadaceae</taxon>
        <taxon>Falsiroseomonas</taxon>
    </lineage>
</organism>
<dbReference type="GO" id="GO:0030246">
    <property type="term" value="F:carbohydrate binding"/>
    <property type="evidence" value="ECO:0007669"/>
    <property type="project" value="InterPro"/>
</dbReference>
<name>A0A317FKV4_9PROT</name>
<comment type="caution">
    <text evidence="1">The sequence shown here is derived from an EMBL/GenBank/DDBJ whole genome shotgun (WGS) entry which is preliminary data.</text>
</comment>
<dbReference type="RefSeq" id="WP_109869613.1">
    <property type="nucleotide sequence ID" value="NZ_QGNA01000001.1"/>
</dbReference>
<dbReference type="CDD" id="cd09024">
    <property type="entry name" value="Aldose_epim_lacX"/>
    <property type="match status" value="1"/>
</dbReference>
<dbReference type="AlphaFoldDB" id="A0A317FKV4"/>
<evidence type="ECO:0000313" key="2">
    <source>
        <dbReference type="Proteomes" id="UP000245765"/>
    </source>
</evidence>
<sequence>MAREIQAAREGQDGIVEIGIGALIARVKPLGAELCSLRDAAGREFLWQAGEAWPRHAPILFPIVGRLHDDVLRLGEARHPIGQHGFARDLPFELVECDPAACRFRLRDNPATHAAYPFPFRLEVSYAVHEASLAIGYTVINPGEAPLPFCVGAHPAFCWPLPGAGPKTAHRLEFEQEESGPVYRPGSLGLLDPTPQPFPAHGRTLPLDDALFETGALVLLAPASRHVRFTAPGAPGLEVAWQGFEQLGIWMKPGAEFLCIEPWAGHADFTGQPTDFRRKPAVQVLEPGASASFQHRISLLG</sequence>
<dbReference type="EMBL" id="QGNA01000001">
    <property type="protein sequence ID" value="PWS38992.1"/>
    <property type="molecule type" value="Genomic_DNA"/>
</dbReference>
<dbReference type="GO" id="GO:0016853">
    <property type="term" value="F:isomerase activity"/>
    <property type="evidence" value="ECO:0007669"/>
    <property type="project" value="InterPro"/>
</dbReference>
<dbReference type="InterPro" id="IPR011013">
    <property type="entry name" value="Gal_mutarotase_sf_dom"/>
</dbReference>
<dbReference type="InterPro" id="IPR008183">
    <property type="entry name" value="Aldose_1/G6P_1-epimerase"/>
</dbReference>
<evidence type="ECO:0000313" key="1">
    <source>
        <dbReference type="EMBL" id="PWS38992.1"/>
    </source>
</evidence>
<dbReference type="InterPro" id="IPR014718">
    <property type="entry name" value="GH-type_carb-bd"/>
</dbReference>
<dbReference type="Gene3D" id="2.70.98.10">
    <property type="match status" value="1"/>
</dbReference>
<proteinExistence type="predicted"/>
<protein>
    <submittedName>
        <fullName evidence="1">Aldose epimerase</fullName>
    </submittedName>
</protein>
<dbReference type="OrthoDB" id="9795355at2"/>
<reference evidence="2" key="1">
    <citation type="submission" date="2018-05" db="EMBL/GenBank/DDBJ databases">
        <authorList>
            <person name="Du Z."/>
            <person name="Wang X."/>
        </authorList>
    </citation>
    <scope>NUCLEOTIDE SEQUENCE [LARGE SCALE GENOMIC DNA]</scope>
    <source>
        <strain evidence="2">CQN31</strain>
    </source>
</reference>